<dbReference type="GO" id="GO:0016627">
    <property type="term" value="F:oxidoreductase activity, acting on the CH-CH group of donors"/>
    <property type="evidence" value="ECO:0007669"/>
    <property type="project" value="InterPro"/>
</dbReference>
<dbReference type="EMBL" id="SWKR01000002">
    <property type="protein sequence ID" value="TKD51537.1"/>
    <property type="molecule type" value="Genomic_DNA"/>
</dbReference>
<dbReference type="OrthoDB" id="2986495at2"/>
<dbReference type="Proteomes" id="UP000309138">
    <property type="component" value="Unassembled WGS sequence"/>
</dbReference>
<comment type="caution">
    <text evidence="1">The sequence shown here is derived from an EMBL/GenBank/DDBJ whole genome shotgun (WGS) entry which is preliminary data.</text>
</comment>
<evidence type="ECO:0000313" key="1">
    <source>
        <dbReference type="EMBL" id="TKD51537.1"/>
    </source>
</evidence>
<dbReference type="RefSeq" id="WP_136943473.1">
    <property type="nucleotide sequence ID" value="NZ_SWKR01000002.1"/>
</dbReference>
<keyword evidence="2" id="KW-1185">Reference proteome</keyword>
<reference evidence="1 2" key="1">
    <citation type="submission" date="2019-04" db="EMBL/GenBank/DDBJ databases">
        <authorList>
            <person name="Yang Y."/>
            <person name="Wei D."/>
        </authorList>
    </citation>
    <scope>NUCLEOTIDE SEQUENCE [LARGE SCALE GENOMIC DNA]</scope>
    <source>
        <strain evidence="1 2">L-1-4w-11</strain>
    </source>
</reference>
<accession>A0A4U1L3R0</accession>
<dbReference type="SUPFAM" id="SSF56645">
    <property type="entry name" value="Acyl-CoA dehydrogenase NM domain-like"/>
    <property type="match status" value="1"/>
</dbReference>
<dbReference type="SUPFAM" id="SSF47203">
    <property type="entry name" value="Acyl-CoA dehydrogenase C-terminal domain-like"/>
    <property type="match status" value="1"/>
</dbReference>
<dbReference type="InterPro" id="IPR036250">
    <property type="entry name" value="AcylCo_DH-like_C"/>
</dbReference>
<organism evidence="1 2">
    <name type="scientific">Sphingomonas baiyangensis</name>
    <dbReference type="NCBI Taxonomy" id="2572576"/>
    <lineage>
        <taxon>Bacteria</taxon>
        <taxon>Pseudomonadati</taxon>
        <taxon>Pseudomonadota</taxon>
        <taxon>Alphaproteobacteria</taxon>
        <taxon>Sphingomonadales</taxon>
        <taxon>Sphingomonadaceae</taxon>
        <taxon>Sphingomonas</taxon>
    </lineage>
</organism>
<dbReference type="InterPro" id="IPR046373">
    <property type="entry name" value="Acyl-CoA_Oxase/DH_mid-dom_sf"/>
</dbReference>
<evidence type="ECO:0000313" key="2">
    <source>
        <dbReference type="Proteomes" id="UP000309138"/>
    </source>
</evidence>
<sequence>MTLREALVARAALVPSLGDPVDPDALMDLLRLLYDAGRTDLPLARLFEGHVDAVQIVHRYGNADQRARLAATVGDGAILGVWNAALPGEPLRHDEGNLSGGKSFASGAGVISHALVTAETGDGPRLILCDLDRVPPVVDRGFWHVVGMQRSETHVVRWQNAALQTGDLIGEPGDYVREPWFSGGALRFAAVQAGGIAALVDGVRDHLVAVDRADDPHQLGRLAALYAAAEAAAGAVRTAAQSWFDDETARLPLVSAARCAVYTAGDTALTLAQQAVGLQAMFVQHPLATTITDLSVYLRQPGPDAQRMRVGQAVASGVLAPSL</sequence>
<gene>
    <name evidence="1" type="ORF">FBR43_12815</name>
</gene>
<dbReference type="InterPro" id="IPR009100">
    <property type="entry name" value="AcylCoA_DH/oxidase_NM_dom_sf"/>
</dbReference>
<dbReference type="Gene3D" id="2.40.110.10">
    <property type="entry name" value="Butyryl-CoA Dehydrogenase, subunit A, domain 2"/>
    <property type="match status" value="1"/>
</dbReference>
<dbReference type="AlphaFoldDB" id="A0A4U1L3R0"/>
<protein>
    <submittedName>
        <fullName evidence="1">Acyl-CoA dehydrogenase</fullName>
    </submittedName>
</protein>
<proteinExistence type="predicted"/>
<name>A0A4U1L3R0_9SPHN</name>